<dbReference type="RefSeq" id="WP_066327268.1">
    <property type="nucleotide sequence ID" value="NZ_CP055263.1"/>
</dbReference>
<feature type="transmembrane region" description="Helical" evidence="1">
    <location>
        <begin position="170"/>
        <end position="191"/>
    </location>
</feature>
<reference evidence="2 3" key="1">
    <citation type="submission" date="2020-06" db="EMBL/GenBank/DDBJ databases">
        <title>Metabacillus dokdonensis sp. nov., isolated from the rhizosphere of Elymus tsukushiensis, a plant native to the Dokdo Islands, Republic of Korea.</title>
        <authorList>
            <person name="Lee S.Y."/>
            <person name="Hwang Y.J."/>
            <person name="Son J.S."/>
            <person name="Ghim S.Y."/>
        </authorList>
    </citation>
    <scope>NUCLEOTIDE SEQUENCE [LARGE SCALE GENOMIC DNA]</scope>
    <source>
        <strain evidence="2 3">KUDC1714</strain>
    </source>
</reference>
<feature type="transmembrane region" description="Helical" evidence="1">
    <location>
        <begin position="12"/>
        <end position="29"/>
    </location>
</feature>
<dbReference type="SUPFAM" id="SSF103501">
    <property type="entry name" value="Respiratory nitrate reductase 1 gamma chain"/>
    <property type="match status" value="1"/>
</dbReference>
<evidence type="ECO:0000256" key="1">
    <source>
        <dbReference type="SAM" id="Phobius"/>
    </source>
</evidence>
<dbReference type="Gene3D" id="1.20.950.20">
    <property type="entry name" value="Transmembrane di-heme cytochromes, Chain C"/>
    <property type="match status" value="1"/>
</dbReference>
<proteinExistence type="predicted"/>
<name>A0ABX6SBT4_9BACI</name>
<feature type="transmembrane region" description="Helical" evidence="1">
    <location>
        <begin position="212"/>
        <end position="232"/>
    </location>
</feature>
<feature type="transmembrane region" description="Helical" evidence="1">
    <location>
        <begin position="238"/>
        <end position="257"/>
    </location>
</feature>
<organism evidence="2 3">
    <name type="scientific">Metabacillus elymi</name>
    <dbReference type="NCBI Taxonomy" id="2745198"/>
    <lineage>
        <taxon>Bacteria</taxon>
        <taxon>Bacillati</taxon>
        <taxon>Bacillota</taxon>
        <taxon>Bacilli</taxon>
        <taxon>Bacillales</taxon>
        <taxon>Bacillaceae</taxon>
        <taxon>Metabacillus</taxon>
    </lineage>
</organism>
<dbReference type="InterPro" id="IPR036197">
    <property type="entry name" value="NarG-like_sf"/>
</dbReference>
<feature type="transmembrane region" description="Helical" evidence="1">
    <location>
        <begin position="118"/>
        <end position="139"/>
    </location>
</feature>
<dbReference type="Proteomes" id="UP000515490">
    <property type="component" value="Chromosome"/>
</dbReference>
<evidence type="ECO:0000313" key="2">
    <source>
        <dbReference type="EMBL" id="QNF30410.1"/>
    </source>
</evidence>
<feature type="transmembrane region" description="Helical" evidence="1">
    <location>
        <begin position="41"/>
        <end position="64"/>
    </location>
</feature>
<accession>A0ABX6SBT4</accession>
<keyword evidence="3" id="KW-1185">Reference proteome</keyword>
<keyword evidence="1" id="KW-0472">Membrane</keyword>
<protein>
    <submittedName>
        <fullName evidence="2">MFS transporter</fullName>
    </submittedName>
</protein>
<gene>
    <name evidence="2" type="ORF">HUW50_24835</name>
</gene>
<evidence type="ECO:0000313" key="3">
    <source>
        <dbReference type="Proteomes" id="UP000515490"/>
    </source>
</evidence>
<keyword evidence="1" id="KW-1133">Transmembrane helix</keyword>
<sequence length="393" mass="45049">MNTFERTFYSKTSKYSFFVILILLFTVWIGTEKFLHFDMALMGYLISSLIFAIGLTIRMCAWLIRPATKQVVKRSIKNLKTKKRTKRNITSILKTAFDNIFLQKFIFKRGIYRGITHFMIAWGCIGSFAITFGLTFGWMHFELVDPETYVIVVMGLNTIQMAAHGIFAEMVYNGLNITATMVLIGVSMALARRIVNQDVKVTQRAEFDLFPLVLLLSVTVSGLVLTVSYALLEGWMHHYLTLFHQVTVVVLLIYFPFGKLFHLPIRPLATAVPMNYQEHVKVDTRPCNSCGETYSSDDQISDVQSILAVQSFDLQLEDGTFLSDYCPACRRRIRVMKQLNMENPIQSETKPVLTMNGIHLSGFGKTRTDDYYDLPDHVQDELKKYKDKRGAEK</sequence>
<dbReference type="EMBL" id="CP055263">
    <property type="protein sequence ID" value="QNF30410.1"/>
    <property type="molecule type" value="Genomic_DNA"/>
</dbReference>
<keyword evidence="1" id="KW-0812">Transmembrane</keyword>